<dbReference type="AlphaFoldDB" id="A0A6L5YRS5"/>
<dbReference type="GO" id="GO:0016791">
    <property type="term" value="F:phosphatase activity"/>
    <property type="evidence" value="ECO:0007669"/>
    <property type="project" value="TreeGrafter"/>
</dbReference>
<dbReference type="EMBL" id="VUNI01000007">
    <property type="protein sequence ID" value="MST74616.1"/>
    <property type="molecule type" value="Genomic_DNA"/>
</dbReference>
<protein>
    <submittedName>
        <fullName evidence="1">HAD family phosphatase</fullName>
    </submittedName>
</protein>
<dbReference type="Proteomes" id="UP000474024">
    <property type="component" value="Unassembled WGS sequence"/>
</dbReference>
<dbReference type="SFLD" id="SFLDG01129">
    <property type="entry name" value="C1.5:_HAD__Beta-PGM__Phosphata"/>
    <property type="match status" value="1"/>
</dbReference>
<gene>
    <name evidence="1" type="ORF">FYJ75_06120</name>
</gene>
<evidence type="ECO:0000313" key="1">
    <source>
        <dbReference type="EMBL" id="MST74616.1"/>
    </source>
</evidence>
<organism evidence="1 2">
    <name type="scientific">Roseburia porci</name>
    <dbReference type="NCBI Taxonomy" id="2605790"/>
    <lineage>
        <taxon>Bacteria</taxon>
        <taxon>Bacillati</taxon>
        <taxon>Bacillota</taxon>
        <taxon>Clostridia</taxon>
        <taxon>Lachnospirales</taxon>
        <taxon>Lachnospiraceae</taxon>
        <taxon>Roseburia</taxon>
    </lineage>
</organism>
<dbReference type="Gene3D" id="3.40.50.1000">
    <property type="entry name" value="HAD superfamily/HAD-like"/>
    <property type="match status" value="1"/>
</dbReference>
<sequence length="225" mass="25515">MSIKGIIFDADGVLLDSMGIWDQAPEMYLRSKGITPEKHLGQKMFAMSMTEGAEYIKKHYLVDFPVTKILDGVTDTICTFYEQEVLLKPGVEETLRWIQKQRIPMTVATSSEKNVISKAFERLGIFSCFQQVFSCEEVGAGKDRPDIYYAAQQEMACRVEETIVFEDSFYALQTAKKAGFVTVGVYDRFSENQREEIQMLADHYLGKLSADQVRACIAQHDSGKE</sequence>
<comment type="caution">
    <text evidence="1">The sequence shown here is derived from an EMBL/GenBank/DDBJ whole genome shotgun (WGS) entry which is preliminary data.</text>
</comment>
<proteinExistence type="predicted"/>
<dbReference type="InterPro" id="IPR006439">
    <property type="entry name" value="HAD-SF_hydro_IA"/>
</dbReference>
<dbReference type="InterPro" id="IPR041492">
    <property type="entry name" value="HAD_2"/>
</dbReference>
<dbReference type="PRINTS" id="PR00413">
    <property type="entry name" value="HADHALOGNASE"/>
</dbReference>
<dbReference type="Gene3D" id="1.10.150.240">
    <property type="entry name" value="Putative phosphatase, domain 2"/>
    <property type="match status" value="1"/>
</dbReference>
<name>A0A6L5YRS5_9FIRM</name>
<dbReference type="Pfam" id="PF13419">
    <property type="entry name" value="HAD_2"/>
    <property type="match status" value="1"/>
</dbReference>
<dbReference type="RefSeq" id="WP_154429581.1">
    <property type="nucleotide sequence ID" value="NZ_VUNI01000007.1"/>
</dbReference>
<dbReference type="SUPFAM" id="SSF56784">
    <property type="entry name" value="HAD-like"/>
    <property type="match status" value="1"/>
</dbReference>
<dbReference type="SFLD" id="SFLDS00003">
    <property type="entry name" value="Haloacid_Dehalogenase"/>
    <property type="match status" value="1"/>
</dbReference>
<dbReference type="PANTHER" id="PTHR18901">
    <property type="entry name" value="2-DEOXYGLUCOSE-6-PHOSPHATE PHOSPHATASE 2"/>
    <property type="match status" value="1"/>
</dbReference>
<dbReference type="InterPro" id="IPR036412">
    <property type="entry name" value="HAD-like_sf"/>
</dbReference>
<reference evidence="1 2" key="1">
    <citation type="submission" date="2019-08" db="EMBL/GenBank/DDBJ databases">
        <title>In-depth cultivation of the pig gut microbiome towards novel bacterial diversity and tailored functional studies.</title>
        <authorList>
            <person name="Wylensek D."/>
            <person name="Hitch T.C.A."/>
            <person name="Clavel T."/>
        </authorList>
    </citation>
    <scope>NUCLEOTIDE SEQUENCE [LARGE SCALE GENOMIC DNA]</scope>
    <source>
        <strain evidence="1 2">MUC/MUC-530-WT-4D</strain>
    </source>
</reference>
<dbReference type="InterPro" id="IPR023214">
    <property type="entry name" value="HAD_sf"/>
</dbReference>
<dbReference type="CDD" id="cd07505">
    <property type="entry name" value="HAD_BPGM-like"/>
    <property type="match status" value="1"/>
</dbReference>
<dbReference type="InterPro" id="IPR023198">
    <property type="entry name" value="PGP-like_dom2"/>
</dbReference>
<dbReference type="NCBIfam" id="TIGR01509">
    <property type="entry name" value="HAD-SF-IA-v3"/>
    <property type="match status" value="1"/>
</dbReference>
<accession>A0A6L5YRS5</accession>
<dbReference type="PANTHER" id="PTHR18901:SF38">
    <property type="entry name" value="PSEUDOURIDINE-5'-PHOSPHATASE"/>
    <property type="match status" value="1"/>
</dbReference>
<keyword evidence="2" id="KW-1185">Reference proteome</keyword>
<evidence type="ECO:0000313" key="2">
    <source>
        <dbReference type="Proteomes" id="UP000474024"/>
    </source>
</evidence>